<dbReference type="OrthoDB" id="5814407at2"/>
<evidence type="ECO:0000313" key="2">
    <source>
        <dbReference type="Proteomes" id="UP000318242"/>
    </source>
</evidence>
<reference evidence="1 2" key="1">
    <citation type="submission" date="2019-06" db="EMBL/GenBank/DDBJ databases">
        <title>Whole genome shotgun sequence of Vibrio comitans NBRC 102076.</title>
        <authorList>
            <person name="Hosoyama A."/>
            <person name="Uohara A."/>
            <person name="Ohji S."/>
            <person name="Ichikawa N."/>
        </authorList>
    </citation>
    <scope>NUCLEOTIDE SEQUENCE [LARGE SCALE GENOMIC DNA]</scope>
    <source>
        <strain evidence="1 2">NBRC 102076</strain>
    </source>
</reference>
<accession>A0A4Y3IKP5</accession>
<dbReference type="Proteomes" id="UP000318242">
    <property type="component" value="Unassembled WGS sequence"/>
</dbReference>
<gene>
    <name evidence="1" type="ORF">VCO01S_11100</name>
</gene>
<name>A0A4Y3IKP5_9VIBR</name>
<sequence>MKSYAEQMLELVDMALLDIDQQHKSGKLADTPVSNTNSLLRWITKSIKEKRFETLMAKDLIAWQKLGRSQGSKTGLYARFQTLSDFYGMFFGKDLEVKPVLDKQIEQLMDDMEGLGWSVTNEYDLTESAKSQVFTDGESSFVLCADQCESCFDGGEELVRPMSFYVRGNHAQFVQQALRCGMILHKQTDYKSKVKYHGEYLIYPSNQGPILAEIPLGFSLDEYQPEADSSSPKV</sequence>
<comment type="caution">
    <text evidence="1">The sequence shown here is derived from an EMBL/GenBank/DDBJ whole genome shotgun (WGS) entry which is preliminary data.</text>
</comment>
<dbReference type="Pfam" id="PF11140">
    <property type="entry name" value="DUF2913"/>
    <property type="match status" value="1"/>
</dbReference>
<protein>
    <recommendedName>
        <fullName evidence="3">Alpha-acetolactate decarboxylase</fullName>
    </recommendedName>
</protein>
<keyword evidence="2" id="KW-1185">Reference proteome</keyword>
<organism evidence="1 2">
    <name type="scientific">Vibrio comitans NBRC 102076</name>
    <dbReference type="NCBI Taxonomy" id="1219078"/>
    <lineage>
        <taxon>Bacteria</taxon>
        <taxon>Pseudomonadati</taxon>
        <taxon>Pseudomonadota</taxon>
        <taxon>Gammaproteobacteria</taxon>
        <taxon>Vibrionales</taxon>
        <taxon>Vibrionaceae</taxon>
        <taxon>Vibrio</taxon>
    </lineage>
</organism>
<dbReference type="InterPro" id="IPR021316">
    <property type="entry name" value="DUF2913"/>
</dbReference>
<dbReference type="RefSeq" id="WP_141270151.1">
    <property type="nucleotide sequence ID" value="NZ_BJLH01000004.1"/>
</dbReference>
<dbReference type="EMBL" id="BJLH01000004">
    <property type="protein sequence ID" value="GEA59917.1"/>
    <property type="molecule type" value="Genomic_DNA"/>
</dbReference>
<evidence type="ECO:0008006" key="3">
    <source>
        <dbReference type="Google" id="ProtNLM"/>
    </source>
</evidence>
<proteinExistence type="predicted"/>
<dbReference type="AlphaFoldDB" id="A0A4Y3IKP5"/>
<evidence type="ECO:0000313" key="1">
    <source>
        <dbReference type="EMBL" id="GEA59917.1"/>
    </source>
</evidence>